<evidence type="ECO:0000256" key="5">
    <source>
        <dbReference type="RuleBase" id="RU363034"/>
    </source>
</evidence>
<evidence type="ECO:0000256" key="1">
    <source>
        <dbReference type="ARBA" id="ARBA00022670"/>
    </source>
</evidence>
<dbReference type="SUPFAM" id="SSF50494">
    <property type="entry name" value="Trypsin-like serine proteases"/>
    <property type="match status" value="1"/>
</dbReference>
<accession>A0A8D8LV55</accession>
<evidence type="ECO:0000256" key="4">
    <source>
        <dbReference type="ARBA" id="ARBA00023157"/>
    </source>
</evidence>
<dbReference type="GO" id="GO:0006508">
    <property type="term" value="P:proteolysis"/>
    <property type="evidence" value="ECO:0007669"/>
    <property type="project" value="UniProtKB-KW"/>
</dbReference>
<evidence type="ECO:0000256" key="3">
    <source>
        <dbReference type="ARBA" id="ARBA00022825"/>
    </source>
</evidence>
<feature type="domain" description="Peptidase S1" evidence="7">
    <location>
        <begin position="179"/>
        <end position="413"/>
    </location>
</feature>
<dbReference type="EMBL" id="HBUF01346532">
    <property type="protein sequence ID" value="CAG6709924.1"/>
    <property type="molecule type" value="Transcribed_RNA"/>
</dbReference>
<dbReference type="EMBL" id="HBUF01346530">
    <property type="protein sequence ID" value="CAG6709919.1"/>
    <property type="molecule type" value="Transcribed_RNA"/>
</dbReference>
<protein>
    <submittedName>
        <fullName evidence="8">Serine proteinase stubble</fullName>
    </submittedName>
</protein>
<dbReference type="EMBL" id="HBUF01187638">
    <property type="protein sequence ID" value="CAG6657229.1"/>
    <property type="molecule type" value="Transcribed_RNA"/>
</dbReference>
<dbReference type="Pfam" id="PF00089">
    <property type="entry name" value="Trypsin"/>
    <property type="match status" value="1"/>
</dbReference>
<dbReference type="InterPro" id="IPR001314">
    <property type="entry name" value="Peptidase_S1A"/>
</dbReference>
<name>A0A8D8LV55_9HEMI</name>
<feature type="signal peptide" evidence="6">
    <location>
        <begin position="1"/>
        <end position="24"/>
    </location>
</feature>
<evidence type="ECO:0000259" key="7">
    <source>
        <dbReference type="PROSITE" id="PS50240"/>
    </source>
</evidence>
<dbReference type="Gene3D" id="2.40.10.10">
    <property type="entry name" value="Trypsin-like serine proteases"/>
    <property type="match status" value="2"/>
</dbReference>
<dbReference type="InterPro" id="IPR043504">
    <property type="entry name" value="Peptidase_S1_PA_chymotrypsin"/>
</dbReference>
<dbReference type="PRINTS" id="PR00722">
    <property type="entry name" value="CHYMOTRYPSIN"/>
</dbReference>
<dbReference type="EMBL" id="HBUF01562973">
    <property type="protein sequence ID" value="CAG6763230.1"/>
    <property type="molecule type" value="Transcribed_RNA"/>
</dbReference>
<dbReference type="CDD" id="cd00190">
    <property type="entry name" value="Tryp_SPc"/>
    <property type="match status" value="1"/>
</dbReference>
<dbReference type="PANTHER" id="PTHR24252">
    <property type="entry name" value="ACROSIN-RELATED"/>
    <property type="match status" value="1"/>
</dbReference>
<dbReference type="PROSITE" id="PS00135">
    <property type="entry name" value="TRYPSIN_SER"/>
    <property type="match status" value="1"/>
</dbReference>
<dbReference type="SMART" id="SM00020">
    <property type="entry name" value="Tryp_SPc"/>
    <property type="match status" value="1"/>
</dbReference>
<dbReference type="EMBL" id="HBUF01187641">
    <property type="protein sequence ID" value="CAG6657235.1"/>
    <property type="molecule type" value="Transcribed_RNA"/>
</dbReference>
<dbReference type="EMBL" id="HBUF01562972">
    <property type="protein sequence ID" value="CAG6763228.1"/>
    <property type="molecule type" value="Transcribed_RNA"/>
</dbReference>
<feature type="chain" id="PRO_5033670125" evidence="6">
    <location>
        <begin position="25"/>
        <end position="417"/>
    </location>
</feature>
<keyword evidence="4" id="KW-1015">Disulfide bond</keyword>
<keyword evidence="6" id="KW-0732">Signal</keyword>
<dbReference type="EMBL" id="HBUF01562970">
    <property type="protein sequence ID" value="CAG6763224.1"/>
    <property type="molecule type" value="Transcribed_RNA"/>
</dbReference>
<dbReference type="InterPro" id="IPR018114">
    <property type="entry name" value="TRYPSIN_HIS"/>
</dbReference>
<keyword evidence="2 5" id="KW-0378">Hydrolase</keyword>
<organism evidence="8">
    <name type="scientific">Cacopsylla melanoneura</name>
    <dbReference type="NCBI Taxonomy" id="428564"/>
    <lineage>
        <taxon>Eukaryota</taxon>
        <taxon>Metazoa</taxon>
        <taxon>Ecdysozoa</taxon>
        <taxon>Arthropoda</taxon>
        <taxon>Hexapoda</taxon>
        <taxon>Insecta</taxon>
        <taxon>Pterygota</taxon>
        <taxon>Neoptera</taxon>
        <taxon>Paraneoptera</taxon>
        <taxon>Hemiptera</taxon>
        <taxon>Sternorrhyncha</taxon>
        <taxon>Psylloidea</taxon>
        <taxon>Psyllidae</taxon>
        <taxon>Psyllinae</taxon>
        <taxon>Cacopsylla</taxon>
    </lineage>
</organism>
<keyword evidence="3 5" id="KW-0720">Serine protease</keyword>
<dbReference type="AlphaFoldDB" id="A0A8D8LV55"/>
<sequence>MITLNRRCGLSQVILLICASLVSSETWDAGHNEVLNRTSRQAQVLDYSQQFQACLSGPSAVRGHCRYAQACVLSEFKQDPKKALDYVCIIEQKYVGICCPDNFRGPIEKWNWNSQDALAICNGERSISTVSQLAQGFAKVVDQAQPRKLPGEPVDNKILAPPLFESNICGRNGKQAGRINQGKPSEANDWPWTVALKRPYERDNFCGGVLINERWVLTAAHCILFNGLKKVTDLIVRLGEYDFSKTNETQFIDIPAMAVRAFPRFSEQNYEHDIALVKLSKKVVYNAFVRPVCLPQPGEFYEDSTAIVTGWGTLSYGGEKSDILMEVPIPVWKLADCRKQFSQNIFDTNLCAGGYKGGQDSCQGDSGGPLLFQRSNKQWTIIGVVSWGINCGLTPGVYVQVNNYLKWIYNNAKDVTG</sequence>
<dbReference type="PANTHER" id="PTHR24252:SF7">
    <property type="entry name" value="HYALIN"/>
    <property type="match status" value="1"/>
</dbReference>
<dbReference type="EMBL" id="HBUF01037418">
    <property type="protein sequence ID" value="CAG6616950.1"/>
    <property type="molecule type" value="Transcribed_RNA"/>
</dbReference>
<evidence type="ECO:0000256" key="2">
    <source>
        <dbReference type="ARBA" id="ARBA00022801"/>
    </source>
</evidence>
<evidence type="ECO:0000313" key="8">
    <source>
        <dbReference type="EMBL" id="CAG6616954.1"/>
    </source>
</evidence>
<dbReference type="PROSITE" id="PS00134">
    <property type="entry name" value="TRYPSIN_HIS"/>
    <property type="match status" value="1"/>
</dbReference>
<dbReference type="PROSITE" id="PS50240">
    <property type="entry name" value="TRYPSIN_DOM"/>
    <property type="match status" value="1"/>
</dbReference>
<dbReference type="InterPro" id="IPR033116">
    <property type="entry name" value="TRYPSIN_SER"/>
</dbReference>
<dbReference type="InterPro" id="IPR001254">
    <property type="entry name" value="Trypsin_dom"/>
</dbReference>
<dbReference type="EMBL" id="HBUF01346533">
    <property type="protein sequence ID" value="CAG6709926.1"/>
    <property type="molecule type" value="Transcribed_RNA"/>
</dbReference>
<dbReference type="FunFam" id="2.40.10.10:FF:000006">
    <property type="entry name" value="Serine proteinase stubble"/>
    <property type="match status" value="1"/>
</dbReference>
<dbReference type="GO" id="GO:0004252">
    <property type="term" value="F:serine-type endopeptidase activity"/>
    <property type="evidence" value="ECO:0007669"/>
    <property type="project" value="InterPro"/>
</dbReference>
<dbReference type="InterPro" id="IPR009003">
    <property type="entry name" value="Peptidase_S1_PA"/>
</dbReference>
<reference evidence="8" key="1">
    <citation type="submission" date="2021-05" db="EMBL/GenBank/DDBJ databases">
        <authorList>
            <person name="Alioto T."/>
            <person name="Alioto T."/>
            <person name="Gomez Garrido J."/>
        </authorList>
    </citation>
    <scope>NUCLEOTIDE SEQUENCE</scope>
</reference>
<dbReference type="EMBL" id="HBUF01037420">
    <property type="protein sequence ID" value="CAG6616954.1"/>
    <property type="molecule type" value="Transcribed_RNA"/>
</dbReference>
<keyword evidence="1 5" id="KW-0645">Protease</keyword>
<dbReference type="EMBL" id="HBUF01346531">
    <property type="protein sequence ID" value="CAG6709921.1"/>
    <property type="molecule type" value="Transcribed_RNA"/>
</dbReference>
<evidence type="ECO:0000256" key="6">
    <source>
        <dbReference type="SAM" id="SignalP"/>
    </source>
</evidence>
<dbReference type="EMBL" id="HBUF01562971">
    <property type="protein sequence ID" value="CAG6763226.1"/>
    <property type="molecule type" value="Transcribed_RNA"/>
</dbReference>
<proteinExistence type="predicted"/>